<dbReference type="EMBL" id="JAYDYQ010001087">
    <property type="protein sequence ID" value="KAK4491320.1"/>
    <property type="molecule type" value="Genomic_DNA"/>
</dbReference>
<dbReference type="InterPro" id="IPR013130">
    <property type="entry name" value="Fe3_Rdtase_TM_dom"/>
</dbReference>
<evidence type="ECO:0000259" key="7">
    <source>
        <dbReference type="PROSITE" id="PS51384"/>
    </source>
</evidence>
<sequence>MAPAAVVFVEVPLGEAAPNFNLEKAVCSHGLFMMAPNHWDPQSKTLLRPLRLNMDDDDETSYTVQVSHPPHSLHALCVRVYGTDSLSPEQHHSLLEQVRRMLRLSVEENERVKEFHEVHEEAKTRGFGRIFRSPTLFEDMIKCMLLCNCQWSRTLSMAQALCELQFELQHPLSSGENGTISRCQTTEMKQFIPKTPRKKESKKKSKIRKYSEIVAVGEADMKINRAEISDCFNEKEEFLQKRESSHTSTNVQKADSTFDHNLKPLKETEAYPCARIGNFPSPRELASLDENFLAKRCNLGYRAVRVVKLAREVVENRIQLRELEYACGSPSLSDYDKLAEKRRAINGFGHFTCANVLMCMGFYHVIPTDSETIRHLNQVHGKSSTIKNIQKDVEVIYGKYAPFQFLAYWYIMIKASMGDHSRQEPLLLNEKEGANGYTKKRSFLLSSVKLFLRVAIWVIFITWASLIFLYPSEFVSNLYQKWIRATEETLFGITGSIFMLFSAPILLIAFLATAYLGLSGEEEIHGKKNSRYPPRFRLWTFPVLVDGPFGVVSAAEMIGIVVFVIYIIWAFYALTMKNFDVASFFNLPSKENSVLMLELTGLRLGLIGLFCLAFLFLPVARGSILLRLIDIPFEHATRYHVWLGHLTMLLFTLHGLFYVIGWTMDGRLIQKLLECKNIGVANLPGVISLLAGLVMWITSFPGLRRLNFELFFYTHQLYVVFVVFLALHVGDFIFCFAAGGIFLFMLDRFLRFFQSRSTVNVLSARSFPCGTVELVLSKPANLRYNALGWIFLQVRELSWLQWHPFSVSSSPLDGKHHLAILIKVLGDWTKKLERQISNISANGPQEEQLLQSYSKITASVEGPYGHESPYHLTYENLILVAGGIGISPFLAILSDVLHRIKDGKPCLPRNILIIWAVKTSDELPLLQTVDMESIHPTISDKLNLEIRTYVTRESEPSLEEGKAIGPINSVTFPASKRREMSGLVGTGNVIWSGVYVIASTIGLVVTVALLDIFYINPYNVTYWWYKGLLFIACMVVSVFLFGGLVIGLWHLWENKSVQKFEGTREDETLQGNGTKMHKNSGQEQYVSIIRYGKRPDFRGIFESMSGRWGNVDIGVIVCGPPTLQTSVARECRTQNLGHRENRPIFHFNSHSFDL</sequence>
<keyword evidence="2 6" id="KW-0812">Transmembrane</keyword>
<protein>
    <recommendedName>
        <fullName evidence="7">FAD-binding FR-type domain-containing protein</fullName>
    </recommendedName>
</protein>
<feature type="transmembrane region" description="Helical" evidence="6">
    <location>
        <begin position="450"/>
        <end position="470"/>
    </location>
</feature>
<evidence type="ECO:0000313" key="8">
    <source>
        <dbReference type="EMBL" id="KAK4491320.1"/>
    </source>
</evidence>
<dbReference type="Gene3D" id="1.10.340.30">
    <property type="entry name" value="Hypothetical protein, domain 2"/>
    <property type="match status" value="1"/>
</dbReference>
<name>A0ABR0DQV3_9LAMI</name>
<evidence type="ECO:0000256" key="5">
    <source>
        <dbReference type="ARBA" id="ARBA00023136"/>
    </source>
</evidence>
<feature type="transmembrane region" description="Helical" evidence="6">
    <location>
        <begin position="595"/>
        <end position="619"/>
    </location>
</feature>
<dbReference type="PROSITE" id="PS51384">
    <property type="entry name" value="FAD_FR"/>
    <property type="match status" value="1"/>
</dbReference>
<dbReference type="Pfam" id="PF08030">
    <property type="entry name" value="NAD_binding_6"/>
    <property type="match status" value="1"/>
</dbReference>
<dbReference type="PANTHER" id="PTHR11972:SF69">
    <property type="entry name" value="FERRIC REDUCTION OXIDASE 6-RELATED"/>
    <property type="match status" value="1"/>
</dbReference>
<keyword evidence="3 6" id="KW-1133">Transmembrane helix</keyword>
<evidence type="ECO:0000256" key="3">
    <source>
        <dbReference type="ARBA" id="ARBA00022989"/>
    </source>
</evidence>
<dbReference type="Pfam" id="PF08022">
    <property type="entry name" value="FAD_binding_8"/>
    <property type="match status" value="1"/>
</dbReference>
<evidence type="ECO:0000256" key="4">
    <source>
        <dbReference type="ARBA" id="ARBA00023002"/>
    </source>
</evidence>
<feature type="transmembrane region" description="Helical" evidence="6">
    <location>
        <begin position="639"/>
        <end position="660"/>
    </location>
</feature>
<comment type="subcellular location">
    <subcellularLocation>
        <location evidence="1">Membrane</location>
        <topology evidence="1">Multi-pass membrane protein</topology>
    </subcellularLocation>
</comment>
<dbReference type="PANTHER" id="PTHR11972">
    <property type="entry name" value="NADPH OXIDASE"/>
    <property type="match status" value="1"/>
</dbReference>
<dbReference type="InterPro" id="IPR017927">
    <property type="entry name" value="FAD-bd_FR_type"/>
</dbReference>
<dbReference type="SUPFAM" id="SSF48150">
    <property type="entry name" value="DNA-glycosylase"/>
    <property type="match status" value="1"/>
</dbReference>
<comment type="caution">
    <text evidence="8">The sequence shown here is derived from an EMBL/GenBank/DDBJ whole genome shotgun (WGS) entry which is preliminary data.</text>
</comment>
<dbReference type="Gene3D" id="3.40.50.80">
    <property type="entry name" value="Nucleotide-binding domain of ferredoxin-NADP reductase (FNR) module"/>
    <property type="match status" value="2"/>
</dbReference>
<feature type="transmembrane region" description="Helical" evidence="6">
    <location>
        <begin position="680"/>
        <end position="698"/>
    </location>
</feature>
<evidence type="ECO:0000256" key="6">
    <source>
        <dbReference type="SAM" id="Phobius"/>
    </source>
</evidence>
<dbReference type="Pfam" id="PF01794">
    <property type="entry name" value="Ferric_reduct"/>
    <property type="match status" value="1"/>
</dbReference>
<dbReference type="InterPro" id="IPR017938">
    <property type="entry name" value="Riboflavin_synthase-like_b-brl"/>
</dbReference>
<evidence type="ECO:0000256" key="2">
    <source>
        <dbReference type="ARBA" id="ARBA00022692"/>
    </source>
</evidence>
<organism evidence="8 9">
    <name type="scientific">Penstemon davidsonii</name>
    <dbReference type="NCBI Taxonomy" id="160366"/>
    <lineage>
        <taxon>Eukaryota</taxon>
        <taxon>Viridiplantae</taxon>
        <taxon>Streptophyta</taxon>
        <taxon>Embryophyta</taxon>
        <taxon>Tracheophyta</taxon>
        <taxon>Spermatophyta</taxon>
        <taxon>Magnoliopsida</taxon>
        <taxon>eudicotyledons</taxon>
        <taxon>Gunneridae</taxon>
        <taxon>Pentapetalae</taxon>
        <taxon>asterids</taxon>
        <taxon>lamiids</taxon>
        <taxon>Lamiales</taxon>
        <taxon>Plantaginaceae</taxon>
        <taxon>Cheloneae</taxon>
        <taxon>Penstemon</taxon>
    </lineage>
</organism>
<feature type="transmembrane region" description="Helical" evidence="6">
    <location>
        <begin position="1027"/>
        <end position="1052"/>
    </location>
</feature>
<dbReference type="Proteomes" id="UP001291926">
    <property type="component" value="Unassembled WGS sequence"/>
</dbReference>
<dbReference type="SUPFAM" id="SSF63380">
    <property type="entry name" value="Riboflavin synthase domain-like"/>
    <property type="match status" value="1"/>
</dbReference>
<dbReference type="InterPro" id="IPR013112">
    <property type="entry name" value="FAD-bd_8"/>
</dbReference>
<feature type="transmembrane region" description="Helical" evidence="6">
    <location>
        <begin position="718"/>
        <end position="746"/>
    </location>
</feature>
<dbReference type="SFLD" id="SFLDG01168">
    <property type="entry name" value="Ferric_reductase_subgroup_(FRE"/>
    <property type="match status" value="1"/>
</dbReference>
<dbReference type="InterPro" id="IPR039261">
    <property type="entry name" value="FNR_nucleotide-bd"/>
</dbReference>
<dbReference type="CDD" id="cd06186">
    <property type="entry name" value="NOX_Duox_like_FAD_NADP"/>
    <property type="match status" value="1"/>
</dbReference>
<feature type="transmembrane region" description="Helical" evidence="6">
    <location>
        <begin position="490"/>
        <end position="516"/>
    </location>
</feature>
<dbReference type="SUPFAM" id="SSF52343">
    <property type="entry name" value="Ferredoxin reductase-like, C-terminal NADP-linked domain"/>
    <property type="match status" value="1"/>
</dbReference>
<reference evidence="8 9" key="1">
    <citation type="journal article" date="2023" name="bioRxiv">
        <title>Genome report: Whole genome sequence and annotation of Penstemon davidsonii.</title>
        <authorList>
            <person name="Ostevik K.L."/>
            <person name="Alabady M."/>
            <person name="Zhang M."/>
            <person name="Rausher M.D."/>
        </authorList>
    </citation>
    <scope>NUCLEOTIDE SEQUENCE [LARGE SCALE GENOMIC DNA]</scope>
    <source>
        <strain evidence="8">DNT005</strain>
        <tissue evidence="8">Whole leaf</tissue>
    </source>
</reference>
<gene>
    <name evidence="8" type="ORF">RD792_002056</name>
</gene>
<feature type="domain" description="FAD-binding FR-type" evidence="7">
    <location>
        <begin position="754"/>
        <end position="870"/>
    </location>
</feature>
<accession>A0ABR0DQV3</accession>
<dbReference type="SFLD" id="SFLDS00052">
    <property type="entry name" value="Ferric_Reductase_Domain"/>
    <property type="match status" value="1"/>
</dbReference>
<keyword evidence="4" id="KW-0560">Oxidoreductase</keyword>
<dbReference type="InterPro" id="IPR013121">
    <property type="entry name" value="Fe_red_NAD-bd_6"/>
</dbReference>
<keyword evidence="9" id="KW-1185">Reference proteome</keyword>
<feature type="transmembrane region" description="Helical" evidence="6">
    <location>
        <begin position="558"/>
        <end position="574"/>
    </location>
</feature>
<evidence type="ECO:0000256" key="1">
    <source>
        <dbReference type="ARBA" id="ARBA00004141"/>
    </source>
</evidence>
<dbReference type="InterPro" id="IPR050369">
    <property type="entry name" value="RBOH/FRE"/>
</dbReference>
<evidence type="ECO:0000313" key="9">
    <source>
        <dbReference type="Proteomes" id="UP001291926"/>
    </source>
</evidence>
<keyword evidence="5 6" id="KW-0472">Membrane</keyword>
<feature type="transmembrane region" description="Helical" evidence="6">
    <location>
        <begin position="989"/>
        <end position="1015"/>
    </location>
</feature>
<dbReference type="InterPro" id="IPR011257">
    <property type="entry name" value="DNA_glycosylase"/>
</dbReference>
<proteinExistence type="predicted"/>